<feature type="compositionally biased region" description="Polar residues" evidence="3">
    <location>
        <begin position="204"/>
        <end position="215"/>
    </location>
</feature>
<evidence type="ECO:0008006" key="7">
    <source>
        <dbReference type="Google" id="ProtNLM"/>
    </source>
</evidence>
<dbReference type="PANTHER" id="PTHR11360">
    <property type="entry name" value="MONOCARBOXYLATE TRANSPORTER"/>
    <property type="match status" value="1"/>
</dbReference>
<feature type="transmembrane region" description="Helical" evidence="4">
    <location>
        <begin position="91"/>
        <end position="112"/>
    </location>
</feature>
<proteinExistence type="inferred from homology"/>
<dbReference type="EMBL" id="JBANRG010000036">
    <property type="protein sequence ID" value="KAK7449285.1"/>
    <property type="molecule type" value="Genomic_DNA"/>
</dbReference>
<feature type="transmembrane region" description="Helical" evidence="4">
    <location>
        <begin position="124"/>
        <end position="143"/>
    </location>
</feature>
<evidence type="ECO:0000256" key="3">
    <source>
        <dbReference type="SAM" id="MobiDB-lite"/>
    </source>
</evidence>
<keyword evidence="4" id="KW-0472">Membrane</keyword>
<feature type="transmembrane region" description="Helical" evidence="4">
    <location>
        <begin position="309"/>
        <end position="327"/>
    </location>
</feature>
<evidence type="ECO:0000313" key="5">
    <source>
        <dbReference type="EMBL" id="KAK7449285.1"/>
    </source>
</evidence>
<feature type="transmembrane region" description="Helical" evidence="4">
    <location>
        <begin position="21"/>
        <end position="39"/>
    </location>
</feature>
<feature type="transmembrane region" description="Helical" evidence="4">
    <location>
        <begin position="59"/>
        <end position="79"/>
    </location>
</feature>
<evidence type="ECO:0000256" key="2">
    <source>
        <dbReference type="ARBA" id="ARBA00006727"/>
    </source>
</evidence>
<keyword evidence="4" id="KW-1133">Transmembrane helix</keyword>
<feature type="transmembrane region" description="Helical" evidence="4">
    <location>
        <begin position="279"/>
        <end position="297"/>
    </location>
</feature>
<evidence type="ECO:0000256" key="1">
    <source>
        <dbReference type="ARBA" id="ARBA00004141"/>
    </source>
</evidence>
<evidence type="ECO:0000313" key="6">
    <source>
        <dbReference type="Proteomes" id="UP001498398"/>
    </source>
</evidence>
<reference evidence="5 6" key="1">
    <citation type="submission" date="2024-01" db="EMBL/GenBank/DDBJ databases">
        <title>A draft genome for the cacao thread blight pathogen Marasmiellus scandens.</title>
        <authorList>
            <person name="Baruah I.K."/>
            <person name="Leung J."/>
            <person name="Bukari Y."/>
            <person name="Amoako-Attah I."/>
            <person name="Meinhardt L.W."/>
            <person name="Bailey B.A."/>
            <person name="Cohen S.P."/>
        </authorList>
    </citation>
    <scope>NUCLEOTIDE SEQUENCE [LARGE SCALE GENOMIC DNA]</scope>
    <source>
        <strain evidence="5 6">GH-19</strain>
    </source>
</reference>
<comment type="similarity">
    <text evidence="2">Belongs to the major facilitator superfamily. Monocarboxylate porter (TC 2.A.1.13) family.</text>
</comment>
<dbReference type="SUPFAM" id="SSF103473">
    <property type="entry name" value="MFS general substrate transporter"/>
    <property type="match status" value="1"/>
</dbReference>
<feature type="region of interest" description="Disordered" evidence="3">
    <location>
        <begin position="153"/>
        <end position="215"/>
    </location>
</feature>
<keyword evidence="4" id="KW-0812">Transmembrane</keyword>
<keyword evidence="6" id="KW-1185">Reference proteome</keyword>
<evidence type="ECO:0000256" key="4">
    <source>
        <dbReference type="SAM" id="Phobius"/>
    </source>
</evidence>
<dbReference type="Pfam" id="PF07690">
    <property type="entry name" value="MFS_1"/>
    <property type="match status" value="1"/>
</dbReference>
<feature type="compositionally biased region" description="Basic and acidic residues" evidence="3">
    <location>
        <begin position="164"/>
        <end position="194"/>
    </location>
</feature>
<dbReference type="InterPro" id="IPR036259">
    <property type="entry name" value="MFS_trans_sf"/>
</dbReference>
<gene>
    <name evidence="5" type="ORF">VKT23_013428</name>
</gene>
<sequence length="443" mass="48110">MQYVPGVFVGHAFDAGYFHHMMALGSFFQVFSMFMLSLARQEQYYQYAHTPVFLESSQIFFAQAVGIGLGMSLIFIPSLTIISHHFRKRRAFVTGMAVTGASFGGIVWPIMLNQLIQVTSFANAVRSTGAVAGVMLLVANLIMKPTKEVKPLNSGLWKSRNAHGKGEEKQRQKAEGERGARQQDQDKNAGDGKRTGKGLRPGCESSQSQRGKSKTLSMISNVSISGFKMGFGTGSGLKDILNDAPFVVSIAAACLVALGLFFPYFYLQLYAVDLGIDPTLAFYALPILNASSIAGRLLPNFFADKIGPFNMIIPCLTATSILLFSFFGVRDFAAVVVMGILYGFTSGSYLSLIPSIIGQLSKYSTQPGLRMGFAFTNVGVWMLVGAPIEGALLHPDPSTPGLFYWSRCIVFSAVMVICGALGMFLSRTLFVKAKRNGEKGQFI</sequence>
<accession>A0ABR1J667</accession>
<organism evidence="5 6">
    <name type="scientific">Marasmiellus scandens</name>
    <dbReference type="NCBI Taxonomy" id="2682957"/>
    <lineage>
        <taxon>Eukaryota</taxon>
        <taxon>Fungi</taxon>
        <taxon>Dikarya</taxon>
        <taxon>Basidiomycota</taxon>
        <taxon>Agaricomycotina</taxon>
        <taxon>Agaricomycetes</taxon>
        <taxon>Agaricomycetidae</taxon>
        <taxon>Agaricales</taxon>
        <taxon>Marasmiineae</taxon>
        <taxon>Omphalotaceae</taxon>
        <taxon>Marasmiellus</taxon>
    </lineage>
</organism>
<name>A0ABR1J667_9AGAR</name>
<dbReference type="InterPro" id="IPR011701">
    <property type="entry name" value="MFS"/>
</dbReference>
<dbReference type="PANTHER" id="PTHR11360:SF234">
    <property type="entry name" value="MFS-TYPE TRANSPORTER DBAD-RELATED"/>
    <property type="match status" value="1"/>
</dbReference>
<dbReference type="InterPro" id="IPR050327">
    <property type="entry name" value="Proton-linked_MCT"/>
</dbReference>
<feature type="transmembrane region" description="Helical" evidence="4">
    <location>
        <begin position="246"/>
        <end position="267"/>
    </location>
</feature>
<dbReference type="Gene3D" id="1.20.1250.20">
    <property type="entry name" value="MFS general substrate transporter like domains"/>
    <property type="match status" value="2"/>
</dbReference>
<protein>
    <recommendedName>
        <fullName evidence="7">Major facilitator superfamily (MFS) profile domain-containing protein</fullName>
    </recommendedName>
</protein>
<dbReference type="Proteomes" id="UP001498398">
    <property type="component" value="Unassembled WGS sequence"/>
</dbReference>
<feature type="transmembrane region" description="Helical" evidence="4">
    <location>
        <begin position="373"/>
        <end position="392"/>
    </location>
</feature>
<comment type="subcellular location">
    <subcellularLocation>
        <location evidence="1">Membrane</location>
        <topology evidence="1">Multi-pass membrane protein</topology>
    </subcellularLocation>
</comment>
<feature type="transmembrane region" description="Helical" evidence="4">
    <location>
        <begin position="333"/>
        <end position="352"/>
    </location>
</feature>
<feature type="transmembrane region" description="Helical" evidence="4">
    <location>
        <begin position="404"/>
        <end position="425"/>
    </location>
</feature>
<comment type="caution">
    <text evidence="5">The sequence shown here is derived from an EMBL/GenBank/DDBJ whole genome shotgun (WGS) entry which is preliminary data.</text>
</comment>